<dbReference type="HOGENOM" id="CLU_065902_0_0_2"/>
<dbReference type="Pfam" id="PF00294">
    <property type="entry name" value="PfkB"/>
    <property type="match status" value="1"/>
</dbReference>
<protein>
    <submittedName>
        <fullName evidence="2">Predicted ribokinase</fullName>
    </submittedName>
</protein>
<dbReference type="Proteomes" id="UP000000345">
    <property type="component" value="Chromosome"/>
</dbReference>
<dbReference type="GeneID" id="41327811"/>
<organism evidence="2 3">
    <name type="scientific">Methanothermobacter marburgensis (strain ATCC BAA-927 / DSM 2133 / JCM 14651 / NBRC 100331 / OCM 82 / Marburg)</name>
    <name type="common">Methanobacterium thermoautotrophicum</name>
    <dbReference type="NCBI Taxonomy" id="79929"/>
    <lineage>
        <taxon>Archaea</taxon>
        <taxon>Methanobacteriati</taxon>
        <taxon>Methanobacteriota</taxon>
        <taxon>Methanomada group</taxon>
        <taxon>Methanobacteria</taxon>
        <taxon>Methanobacteriales</taxon>
        <taxon>Methanobacteriaceae</taxon>
        <taxon>Methanothermobacter</taxon>
    </lineage>
</organism>
<dbReference type="EMBL" id="CP001710">
    <property type="protein sequence ID" value="ADL58644.1"/>
    <property type="molecule type" value="Genomic_DNA"/>
</dbReference>
<reference evidence="2 3" key="2">
    <citation type="journal article" date="2010" name="J. Bacteriol.">
        <title>Complete genome sequence of Methanothermobacter marburgensis, a methanoarchaeon model organism.</title>
        <authorList>
            <person name="Liesegang H."/>
            <person name="Kaster A.K."/>
            <person name="Wiezer A."/>
            <person name="Goenrich M."/>
            <person name="Wollherr A."/>
            <person name="Seedorf H."/>
            <person name="Gottschalk G."/>
            <person name="Thauer R.K."/>
        </authorList>
    </citation>
    <scope>NUCLEOTIDE SEQUENCE [LARGE SCALE GENOMIC DNA]</scope>
    <source>
        <strain evidence="3">ATCC BAA-927 / DSM 2133 / JCM 14651 / NBRC 100331 / OCM 82 / Marburg</strain>
    </source>
</reference>
<evidence type="ECO:0000313" key="3">
    <source>
        <dbReference type="Proteomes" id="UP000000345"/>
    </source>
</evidence>
<dbReference type="STRING" id="79929.MTBMA_c10500"/>
<gene>
    <name evidence="2" type="ordered locus">MTBMA_c10500</name>
</gene>
<dbReference type="InterPro" id="IPR011611">
    <property type="entry name" value="PfkB_dom"/>
</dbReference>
<dbReference type="PaxDb" id="79929-MTBMA_c10500"/>
<sequence>MNKERYLLIGPVSMDRIVRRNSTESRVGGAVYYYSRLLSHLGVDHTAVVTLSEADRRLLGEFPSNTNIIPLYRDSTVEFENIYDNGDTSRRIQRSNFASNPIEIGDIETIAREEWTAVLAGPLLPSDIPLETLEFLGKRHRLYTGLQGYLRYPAGDMVRLKFRKKIPRVLEAGSGAFLDINELRAVSSDIMGAIGILSEHCGEVIVTCGPRGSLISHKGSLIRIMAVTAERELDPTGLGDTYMAAYVHMRRTSDPEAAGNFASLMATRKLEGKI</sequence>
<dbReference type="OrthoDB" id="26949at2157"/>
<keyword evidence="3" id="KW-1185">Reference proteome</keyword>
<dbReference type="AlphaFoldDB" id="D9PWP6"/>
<dbReference type="Gene3D" id="3.40.1190.20">
    <property type="match status" value="1"/>
</dbReference>
<proteinExistence type="predicted"/>
<name>D9PWP6_METTM</name>
<dbReference type="RefSeq" id="WP_013295867.1">
    <property type="nucleotide sequence ID" value="NC_014408.1"/>
</dbReference>
<dbReference type="KEGG" id="mmg:MTBMA_c10500"/>
<dbReference type="GeneID" id="9704758"/>
<dbReference type="InterPro" id="IPR029056">
    <property type="entry name" value="Ribokinase-like"/>
</dbReference>
<dbReference type="GO" id="GO:0016301">
    <property type="term" value="F:kinase activity"/>
    <property type="evidence" value="ECO:0007669"/>
    <property type="project" value="UniProtKB-KW"/>
</dbReference>
<reference key="1">
    <citation type="submission" date="2009-08" db="EMBL/GenBank/DDBJ databases">
        <title>The genome sequence of Methanothermobacter marburgensis.</title>
        <authorList>
            <person name="Kaster A."/>
            <person name="Seedorf H."/>
            <person name="Goenrich M."/>
            <person name="Wiezer A."/>
            <person name="Liesegang H."/>
            <person name="Thauer R."/>
            <person name="Gottschalk G."/>
        </authorList>
    </citation>
    <scope>NUCLEOTIDE SEQUENCE</scope>
    <source>
        <strain>Marburg</strain>
    </source>
</reference>
<feature type="domain" description="Carbohydrate kinase PfkB" evidence="1">
    <location>
        <begin position="118"/>
        <end position="266"/>
    </location>
</feature>
<accession>D9PWP6</accession>
<evidence type="ECO:0000313" key="2">
    <source>
        <dbReference type="EMBL" id="ADL58644.1"/>
    </source>
</evidence>
<dbReference type="SUPFAM" id="SSF53613">
    <property type="entry name" value="Ribokinase-like"/>
    <property type="match status" value="1"/>
</dbReference>
<evidence type="ECO:0000259" key="1">
    <source>
        <dbReference type="Pfam" id="PF00294"/>
    </source>
</evidence>